<dbReference type="RefSeq" id="WP_345378753.1">
    <property type="nucleotide sequence ID" value="NZ_BAABIC010000003.1"/>
</dbReference>
<dbReference type="SUPFAM" id="SSF53448">
    <property type="entry name" value="Nucleotide-diphospho-sugar transferases"/>
    <property type="match status" value="1"/>
</dbReference>
<evidence type="ECO:0000313" key="3">
    <source>
        <dbReference type="Proteomes" id="UP001500325"/>
    </source>
</evidence>
<proteinExistence type="predicted"/>
<reference evidence="3" key="1">
    <citation type="journal article" date="2019" name="Int. J. Syst. Evol. Microbiol.">
        <title>The Global Catalogue of Microorganisms (GCM) 10K type strain sequencing project: providing services to taxonomists for standard genome sequencing and annotation.</title>
        <authorList>
            <consortium name="The Broad Institute Genomics Platform"/>
            <consortium name="The Broad Institute Genome Sequencing Center for Infectious Disease"/>
            <person name="Wu L."/>
            <person name="Ma J."/>
        </authorList>
    </citation>
    <scope>NUCLEOTIDE SEQUENCE [LARGE SCALE GENOMIC DNA]</scope>
    <source>
        <strain evidence="3">JCM 18055</strain>
    </source>
</reference>
<evidence type="ECO:0000313" key="2">
    <source>
        <dbReference type="EMBL" id="GAA4679536.1"/>
    </source>
</evidence>
<evidence type="ECO:0000259" key="1">
    <source>
        <dbReference type="Pfam" id="PF00535"/>
    </source>
</evidence>
<gene>
    <name evidence="2" type="ORF">GCM10023215_10830</name>
</gene>
<dbReference type="PANTHER" id="PTHR43685:SF2">
    <property type="entry name" value="GLYCOSYLTRANSFERASE 2-LIKE DOMAIN-CONTAINING PROTEIN"/>
    <property type="match status" value="1"/>
</dbReference>
<dbReference type="Pfam" id="PF00535">
    <property type="entry name" value="Glycos_transf_2"/>
    <property type="match status" value="1"/>
</dbReference>
<sequence>MELPGRAPAWVGRVERRADGPDALDLSVDPRYLAARLLVTDGGVPAGLITVGLTGGRATTSTVRAAIEAQLGPDTVDRAAEQALPPSDEPLTVVIATRDRAESLRTSLAAVVAGDHPAVTVIVVDNDPPDESTRLVAEEFADRGVVYVRERRRGLSVGRNRGLREAVTRLVAFTDDDTEVDRQWASRIAAVFAAEPELACVSGPVIGARLETEDELAAERALVWNRGFEARRYSLADPPADSAIFPFSPGLFGIGANFAVRADVARAVGGFDEALGAGAPTRGGEDCEFMVRLVLAGHRVGYDPGAFVWHHHRSSPEELRRQLRGYSMGLGAFLTKIALDPRAGAMAARRLPAAVAQFRQIGAREATAGEGVAAGGPVERLAWIVDGGSAYVRGRRAARRAGGRVPRLSPVNSHVTSDR</sequence>
<dbReference type="InterPro" id="IPR029044">
    <property type="entry name" value="Nucleotide-diphossugar_trans"/>
</dbReference>
<name>A0ABP8W3C8_9PSEU</name>
<dbReference type="InterPro" id="IPR001173">
    <property type="entry name" value="Glyco_trans_2-like"/>
</dbReference>
<keyword evidence="3" id="KW-1185">Reference proteome</keyword>
<dbReference type="EMBL" id="BAABIC010000003">
    <property type="protein sequence ID" value="GAA4679536.1"/>
    <property type="molecule type" value="Genomic_DNA"/>
</dbReference>
<organism evidence="2 3">
    <name type="scientific">Pseudonocardia yuanmonensis</name>
    <dbReference type="NCBI Taxonomy" id="1095914"/>
    <lineage>
        <taxon>Bacteria</taxon>
        <taxon>Bacillati</taxon>
        <taxon>Actinomycetota</taxon>
        <taxon>Actinomycetes</taxon>
        <taxon>Pseudonocardiales</taxon>
        <taxon>Pseudonocardiaceae</taxon>
        <taxon>Pseudonocardia</taxon>
    </lineage>
</organism>
<protein>
    <recommendedName>
        <fullName evidence="1">Glycosyltransferase 2-like domain-containing protein</fullName>
    </recommendedName>
</protein>
<dbReference type="Gene3D" id="3.90.550.10">
    <property type="entry name" value="Spore Coat Polysaccharide Biosynthesis Protein SpsA, Chain A"/>
    <property type="match status" value="1"/>
</dbReference>
<accession>A0ABP8W3C8</accession>
<dbReference type="InterPro" id="IPR050834">
    <property type="entry name" value="Glycosyltransf_2"/>
</dbReference>
<dbReference type="CDD" id="cd00761">
    <property type="entry name" value="Glyco_tranf_GTA_type"/>
    <property type="match status" value="1"/>
</dbReference>
<dbReference type="PANTHER" id="PTHR43685">
    <property type="entry name" value="GLYCOSYLTRANSFERASE"/>
    <property type="match status" value="1"/>
</dbReference>
<dbReference type="Proteomes" id="UP001500325">
    <property type="component" value="Unassembled WGS sequence"/>
</dbReference>
<comment type="caution">
    <text evidence="2">The sequence shown here is derived from an EMBL/GenBank/DDBJ whole genome shotgun (WGS) entry which is preliminary data.</text>
</comment>
<feature type="domain" description="Glycosyltransferase 2-like" evidence="1">
    <location>
        <begin position="92"/>
        <end position="209"/>
    </location>
</feature>